<evidence type="ECO:0000256" key="1">
    <source>
        <dbReference type="ARBA" id="ARBA00004651"/>
    </source>
</evidence>
<evidence type="ECO:0000313" key="8">
    <source>
        <dbReference type="EMBL" id="CAG5076361.1"/>
    </source>
</evidence>
<dbReference type="GO" id="GO:0005886">
    <property type="term" value="C:plasma membrane"/>
    <property type="evidence" value="ECO:0007669"/>
    <property type="project" value="UniProtKB-SubCell"/>
</dbReference>
<evidence type="ECO:0000256" key="2">
    <source>
        <dbReference type="ARBA" id="ARBA00022475"/>
    </source>
</evidence>
<dbReference type="InterPro" id="IPR050445">
    <property type="entry name" value="Bact_polysacc_biosynth/exp"/>
</dbReference>
<dbReference type="PANTHER" id="PTHR32309:SF31">
    <property type="entry name" value="CAPSULAR EXOPOLYSACCHARIDE FAMILY"/>
    <property type="match status" value="1"/>
</dbReference>
<evidence type="ECO:0000313" key="9">
    <source>
        <dbReference type="Proteomes" id="UP000683507"/>
    </source>
</evidence>
<protein>
    <recommendedName>
        <fullName evidence="7">Polysaccharide chain length determinant N-terminal domain-containing protein</fullName>
    </recommendedName>
</protein>
<evidence type="ECO:0000256" key="3">
    <source>
        <dbReference type="ARBA" id="ARBA00022692"/>
    </source>
</evidence>
<dbReference type="PANTHER" id="PTHR32309">
    <property type="entry name" value="TYROSINE-PROTEIN KINASE"/>
    <property type="match status" value="1"/>
</dbReference>
<dbReference type="EMBL" id="OU015584">
    <property type="protein sequence ID" value="CAG5076361.1"/>
    <property type="molecule type" value="Genomic_DNA"/>
</dbReference>
<feature type="transmembrane region" description="Helical" evidence="6">
    <location>
        <begin position="290"/>
        <end position="313"/>
    </location>
</feature>
<feature type="domain" description="Polysaccharide chain length determinant N-terminal" evidence="7">
    <location>
        <begin position="11"/>
        <end position="90"/>
    </location>
</feature>
<evidence type="ECO:0000256" key="5">
    <source>
        <dbReference type="ARBA" id="ARBA00023136"/>
    </source>
</evidence>
<dbReference type="InterPro" id="IPR003856">
    <property type="entry name" value="LPS_length_determ_N"/>
</dbReference>
<keyword evidence="5 6" id="KW-0472">Membrane</keyword>
<accession>A0A916JIF9</accession>
<keyword evidence="2" id="KW-1003">Cell membrane</keyword>
<comment type="subcellular location">
    <subcellularLocation>
        <location evidence="1">Cell membrane</location>
        <topology evidence="1">Multi-pass membrane protein</topology>
    </subcellularLocation>
</comment>
<dbReference type="KEGG" id="ptan:CRYO30217_00084"/>
<organism evidence="8 9">
    <name type="scientific">Parvicella tangerina</name>
    <dbReference type="NCBI Taxonomy" id="2829795"/>
    <lineage>
        <taxon>Bacteria</taxon>
        <taxon>Pseudomonadati</taxon>
        <taxon>Bacteroidota</taxon>
        <taxon>Flavobacteriia</taxon>
        <taxon>Flavobacteriales</taxon>
        <taxon>Parvicellaceae</taxon>
        <taxon>Parvicella</taxon>
    </lineage>
</organism>
<feature type="transmembrane region" description="Helical" evidence="6">
    <location>
        <begin position="21"/>
        <end position="39"/>
    </location>
</feature>
<sequence length="325" mass="36793">MEENKINKKALSELYQNRWKIVFTTLFFGVLALVVYFITPKKYAASAIVYPTSSNSIDEVVSNPTFGFEVQADRTIQLFESQMMKDQLVKEFNLIEYYSLDTTSKDWFSKLTKYYARDISFSRTKYQSVVVRVTLTDPFLAADIANASIAYLDTIQKNMFVGNLTKIKAEIKSKIEVQQQELDNLLISIISFDSSSSAENPISSNKINQLNFKNQTGQTQSGDAVIMKALKSNPGFLLEKQVNDYYIKLNALNSLKGKYEEVKETIELPFPGVYVVSKAKPDETPTSPKLFWNLTFGLLIGAFVSIGFILLRLSIKSVLSDLRTN</sequence>
<dbReference type="Proteomes" id="UP000683507">
    <property type="component" value="Chromosome"/>
</dbReference>
<proteinExistence type="predicted"/>
<dbReference type="Pfam" id="PF02706">
    <property type="entry name" value="Wzz"/>
    <property type="match status" value="1"/>
</dbReference>
<gene>
    <name evidence="8" type="ORF">CRYO30217_00084</name>
</gene>
<dbReference type="AlphaFoldDB" id="A0A916JIF9"/>
<evidence type="ECO:0000256" key="6">
    <source>
        <dbReference type="SAM" id="Phobius"/>
    </source>
</evidence>
<keyword evidence="4 6" id="KW-1133">Transmembrane helix</keyword>
<evidence type="ECO:0000256" key="4">
    <source>
        <dbReference type="ARBA" id="ARBA00022989"/>
    </source>
</evidence>
<reference evidence="8" key="1">
    <citation type="submission" date="2021-04" db="EMBL/GenBank/DDBJ databases">
        <authorList>
            <person name="Rodrigo-Torres L."/>
            <person name="Arahal R. D."/>
            <person name="Lucena T."/>
        </authorList>
    </citation>
    <scope>NUCLEOTIDE SEQUENCE</scope>
    <source>
        <strain evidence="8">AS29M-1</strain>
    </source>
</reference>
<name>A0A916JIF9_9FLAO</name>
<keyword evidence="3 6" id="KW-0812">Transmembrane</keyword>
<evidence type="ECO:0000259" key="7">
    <source>
        <dbReference type="Pfam" id="PF02706"/>
    </source>
</evidence>
<dbReference type="RefSeq" id="WP_258540329.1">
    <property type="nucleotide sequence ID" value="NZ_OU015584.1"/>
</dbReference>
<keyword evidence="9" id="KW-1185">Reference proteome</keyword>